<protein>
    <submittedName>
        <fullName evidence="2">Uncharacterized protein</fullName>
    </submittedName>
</protein>
<proteinExistence type="predicted"/>
<evidence type="ECO:0000313" key="3">
    <source>
        <dbReference type="Proteomes" id="UP000265618"/>
    </source>
</evidence>
<comment type="caution">
    <text evidence="2">The sequence shown here is derived from an EMBL/GenBank/DDBJ whole genome shotgun (WGS) entry which is preliminary data.</text>
</comment>
<name>A0A9K3D5D9_9EUKA</name>
<organism evidence="2 3">
    <name type="scientific">Kipferlia bialata</name>
    <dbReference type="NCBI Taxonomy" id="797122"/>
    <lineage>
        <taxon>Eukaryota</taxon>
        <taxon>Metamonada</taxon>
        <taxon>Carpediemonas-like organisms</taxon>
        <taxon>Kipferlia</taxon>
    </lineage>
</organism>
<dbReference type="EMBL" id="BDIP01004796">
    <property type="protein sequence ID" value="GIQ89206.1"/>
    <property type="molecule type" value="Genomic_DNA"/>
</dbReference>
<keyword evidence="3" id="KW-1185">Reference proteome</keyword>
<accession>A0A9K3D5D9</accession>
<dbReference type="Proteomes" id="UP000265618">
    <property type="component" value="Unassembled WGS sequence"/>
</dbReference>
<evidence type="ECO:0000256" key="1">
    <source>
        <dbReference type="SAM" id="MobiDB-lite"/>
    </source>
</evidence>
<feature type="region of interest" description="Disordered" evidence="1">
    <location>
        <begin position="129"/>
        <end position="150"/>
    </location>
</feature>
<sequence length="150" mass="17386">MAAMRRAELPARDKDDTTLSGPFYTAFLTYNPIEEGLRLRDVPLPRCVERGLEAKRDREHRRRTYTTGQRAFGRLRCQRIAKRHLELHKTQLAHRAEFAHIVCRRVEVVQQKKREGTVPKYDTGARMWPKGHECPRTPAGSGLGHVNFQV</sequence>
<evidence type="ECO:0000313" key="2">
    <source>
        <dbReference type="EMBL" id="GIQ89206.1"/>
    </source>
</evidence>
<reference evidence="2 3" key="1">
    <citation type="journal article" date="2018" name="PLoS ONE">
        <title>The draft genome of Kipferlia bialata reveals reductive genome evolution in fornicate parasites.</title>
        <authorList>
            <person name="Tanifuji G."/>
            <person name="Takabayashi S."/>
            <person name="Kume K."/>
            <person name="Takagi M."/>
            <person name="Nakayama T."/>
            <person name="Kamikawa R."/>
            <person name="Inagaki Y."/>
            <person name="Hashimoto T."/>
        </authorList>
    </citation>
    <scope>NUCLEOTIDE SEQUENCE [LARGE SCALE GENOMIC DNA]</scope>
    <source>
        <strain evidence="2">NY0173</strain>
    </source>
</reference>
<dbReference type="AlphaFoldDB" id="A0A9K3D5D9"/>
<gene>
    <name evidence="2" type="ORF">KIPB_011616</name>
</gene>